<dbReference type="GO" id="GO:0003899">
    <property type="term" value="F:DNA-directed RNA polymerase activity"/>
    <property type="evidence" value="ECO:0007669"/>
    <property type="project" value="UniProtKB-UniRule"/>
</dbReference>
<dbReference type="HAMAP" id="MF_00261">
    <property type="entry name" value="RNApol_arch_Rpo11"/>
    <property type="match status" value="1"/>
</dbReference>
<comment type="function">
    <text evidence="3">DNA-dependent RNA polymerase (RNAP) catalyzes the transcription of DNA into RNA using the four ribonucleoside triphosphates as substrates.</text>
</comment>
<dbReference type="EMBL" id="DTAU01000048">
    <property type="protein sequence ID" value="HFQ78603.1"/>
    <property type="molecule type" value="Genomic_DNA"/>
</dbReference>
<gene>
    <name evidence="3" type="primary">rpo11</name>
    <name evidence="3" type="synonym">rpoL</name>
    <name evidence="5" type="ORF">ENT99_02735</name>
</gene>
<organism evidence="5">
    <name type="scientific">Ignisphaera aggregans</name>
    <dbReference type="NCBI Taxonomy" id="334771"/>
    <lineage>
        <taxon>Archaea</taxon>
        <taxon>Thermoproteota</taxon>
        <taxon>Thermoprotei</taxon>
        <taxon>Desulfurococcales</taxon>
        <taxon>Desulfurococcaceae</taxon>
        <taxon>Ignisphaera</taxon>
    </lineage>
</organism>
<keyword evidence="2 3" id="KW-0804">Transcription</keyword>
<dbReference type="InterPro" id="IPR036603">
    <property type="entry name" value="RBP11-like"/>
</dbReference>
<dbReference type="InterPro" id="IPR022905">
    <property type="entry name" value="Rpo11-like"/>
</dbReference>
<comment type="catalytic activity">
    <reaction evidence="3">
        <text>RNA(n) + a ribonucleoside 5'-triphosphate = RNA(n+1) + diphosphate</text>
        <dbReference type="Rhea" id="RHEA:21248"/>
        <dbReference type="Rhea" id="RHEA-COMP:14527"/>
        <dbReference type="Rhea" id="RHEA-COMP:17342"/>
        <dbReference type="ChEBI" id="CHEBI:33019"/>
        <dbReference type="ChEBI" id="CHEBI:61557"/>
        <dbReference type="ChEBI" id="CHEBI:140395"/>
        <dbReference type="EC" id="2.7.7.6"/>
    </reaction>
</comment>
<sequence length="108" mass="12283">MAVNFILKKYTEREIRIVIQDQDKYTLPNLLTKLALRKPGVTFAGYIIEHPMVSYPEVVIVTDGTKNPMEILEEVIAEAKAIAIKFLETLDMVLKNAAKERNTNIAHQ</sequence>
<evidence type="ECO:0000256" key="2">
    <source>
        <dbReference type="ARBA" id="ARBA00023163"/>
    </source>
</evidence>
<evidence type="ECO:0000259" key="4">
    <source>
        <dbReference type="Pfam" id="PF13656"/>
    </source>
</evidence>
<dbReference type="Pfam" id="PF13656">
    <property type="entry name" value="RNA_pol_L_2"/>
    <property type="match status" value="1"/>
</dbReference>
<protein>
    <recommendedName>
        <fullName evidence="3">DNA-directed RNA polymerase subunit Rpo11</fullName>
        <ecNumber evidence="3">2.7.7.6</ecNumber>
    </recommendedName>
    <alternativeName>
        <fullName evidence="3">DNA-directed RNA polymerase subunit L</fullName>
    </alternativeName>
</protein>
<comment type="subunit">
    <text evidence="3">Part of the RNA polymerase complex.</text>
</comment>
<comment type="similarity">
    <text evidence="3">Belongs to the archaeal Rpo11/eukaryotic RPB11/RPC19 RNA polymerase subunit family.</text>
</comment>
<comment type="subcellular location">
    <subcellularLocation>
        <location evidence="3">Cytoplasm</location>
    </subcellularLocation>
</comment>
<reference evidence="5" key="1">
    <citation type="journal article" date="2020" name="mSystems">
        <title>Genome- and Community-Level Interaction Insights into Carbon Utilization and Element Cycling Functions of Hydrothermarchaeota in Hydrothermal Sediment.</title>
        <authorList>
            <person name="Zhou Z."/>
            <person name="Liu Y."/>
            <person name="Xu W."/>
            <person name="Pan J."/>
            <person name="Luo Z.H."/>
            <person name="Li M."/>
        </authorList>
    </citation>
    <scope>NUCLEOTIDE SEQUENCE</scope>
    <source>
        <strain evidence="5">SpSt-629</strain>
    </source>
</reference>
<comment type="caution">
    <text evidence="5">The sequence shown here is derived from an EMBL/GenBank/DDBJ whole genome shotgun (WGS) entry which is preliminary data.</text>
</comment>
<evidence type="ECO:0000256" key="3">
    <source>
        <dbReference type="HAMAP-Rule" id="MF_00261"/>
    </source>
</evidence>
<dbReference type="InterPro" id="IPR009025">
    <property type="entry name" value="RBP11-like_dimer"/>
</dbReference>
<evidence type="ECO:0000313" key="5">
    <source>
        <dbReference type="EMBL" id="HFQ78603.1"/>
    </source>
</evidence>
<dbReference type="EC" id="2.7.7.6" evidence="3"/>
<name>A0A832ANN5_9CREN</name>
<keyword evidence="1 3" id="KW-0240">DNA-directed RNA polymerase</keyword>
<dbReference type="GO" id="GO:0000428">
    <property type="term" value="C:DNA-directed RNA polymerase complex"/>
    <property type="evidence" value="ECO:0007669"/>
    <property type="project" value="UniProtKB-KW"/>
</dbReference>
<dbReference type="GO" id="GO:0005737">
    <property type="term" value="C:cytoplasm"/>
    <property type="evidence" value="ECO:0007669"/>
    <property type="project" value="UniProtKB-SubCell"/>
</dbReference>
<dbReference type="CDD" id="cd06927">
    <property type="entry name" value="RNAP_L"/>
    <property type="match status" value="1"/>
</dbReference>
<dbReference type="GO" id="GO:0046983">
    <property type="term" value="F:protein dimerization activity"/>
    <property type="evidence" value="ECO:0007669"/>
    <property type="project" value="InterPro"/>
</dbReference>
<keyword evidence="3" id="KW-0548">Nucleotidyltransferase</keyword>
<dbReference type="SUPFAM" id="SSF55257">
    <property type="entry name" value="RBP11-like subunits of RNA polymerase"/>
    <property type="match status" value="1"/>
</dbReference>
<accession>A0A832ANN5</accession>
<dbReference type="GO" id="GO:0006351">
    <property type="term" value="P:DNA-templated transcription"/>
    <property type="evidence" value="ECO:0007669"/>
    <property type="project" value="UniProtKB-UniRule"/>
</dbReference>
<feature type="domain" description="DNA-directed RNA polymerase RBP11-like dimerisation" evidence="4">
    <location>
        <begin position="14"/>
        <end position="86"/>
    </location>
</feature>
<dbReference type="Gene3D" id="3.30.1360.10">
    <property type="entry name" value="RNA polymerase, RBP11-like subunit"/>
    <property type="match status" value="1"/>
</dbReference>
<keyword evidence="3" id="KW-0963">Cytoplasm</keyword>
<proteinExistence type="inferred from homology"/>
<dbReference type="AlphaFoldDB" id="A0A832ANN5"/>
<keyword evidence="3" id="KW-0808">Transferase</keyword>
<evidence type="ECO:0000256" key="1">
    <source>
        <dbReference type="ARBA" id="ARBA00022478"/>
    </source>
</evidence>